<organism evidence="3 4">
    <name type="scientific">Pectobacterium cacticida</name>
    <dbReference type="NCBI Taxonomy" id="69221"/>
    <lineage>
        <taxon>Bacteria</taxon>
        <taxon>Pseudomonadati</taxon>
        <taxon>Pseudomonadota</taxon>
        <taxon>Gammaproteobacteria</taxon>
        <taxon>Enterobacterales</taxon>
        <taxon>Pectobacteriaceae</taxon>
        <taxon>Pectobacterium</taxon>
    </lineage>
</organism>
<dbReference type="Pfam" id="PF02311">
    <property type="entry name" value="AraC_binding"/>
    <property type="match status" value="1"/>
</dbReference>
<dbReference type="Proteomes" id="UP001379444">
    <property type="component" value="Chromosome"/>
</dbReference>
<dbReference type="RefSeq" id="WP_264498372.1">
    <property type="nucleotide sequence ID" value="NZ_CP109947.1"/>
</dbReference>
<accession>A0ABZ2G957</accession>
<gene>
    <name evidence="3" type="ORF">QNA12_13495</name>
</gene>
<evidence type="ECO:0000313" key="3">
    <source>
        <dbReference type="EMBL" id="WWO37564.1"/>
    </source>
</evidence>
<dbReference type="EMBL" id="CP125967">
    <property type="protein sequence ID" value="WWO37564.1"/>
    <property type="molecule type" value="Genomic_DNA"/>
</dbReference>
<evidence type="ECO:0000256" key="1">
    <source>
        <dbReference type="ARBA" id="ARBA00023125"/>
    </source>
</evidence>
<dbReference type="InterPro" id="IPR003313">
    <property type="entry name" value="AraC-bd"/>
</dbReference>
<sequence>MEGETQCHYRHTRYTLRVGEMILIDPQQPHSCNPLASVN</sequence>
<evidence type="ECO:0000259" key="2">
    <source>
        <dbReference type="Pfam" id="PF02311"/>
    </source>
</evidence>
<name>A0ABZ2G957_9GAMM</name>
<keyword evidence="1" id="KW-0238">DNA-binding</keyword>
<keyword evidence="4" id="KW-1185">Reference proteome</keyword>
<feature type="domain" description="AraC-type arabinose-binding/dimerisation" evidence="2">
    <location>
        <begin position="1"/>
        <end position="34"/>
    </location>
</feature>
<proteinExistence type="predicted"/>
<dbReference type="InterPro" id="IPR037923">
    <property type="entry name" value="HTH-like"/>
</dbReference>
<protein>
    <submittedName>
        <fullName evidence="3">AraC family ligand binding domain-containing protein</fullName>
    </submittedName>
</protein>
<reference evidence="3 4" key="1">
    <citation type="journal article" date="2024" name="Front. Plant Sci.">
        <title>Comprehensive phenomic and genomic studies of the species, Pectobacterium cacticida and proposal for reclassification as Alcorniella cacticida comb. nov.</title>
        <authorList>
            <person name="Jonca J."/>
            <person name="Pirhonen M."/>
            <person name="Waleron M.M."/>
            <person name="Gawor J."/>
            <person name="Mrozik A."/>
            <person name="Smoktunowicz M."/>
            <person name="Waleron K."/>
            <person name="Waleron M."/>
        </authorList>
    </citation>
    <scope>NUCLEOTIDE SEQUENCE [LARGE SCALE GENOMIC DNA]</scope>
    <source>
        <strain evidence="3 4">DPMP6</strain>
    </source>
</reference>
<evidence type="ECO:0000313" key="4">
    <source>
        <dbReference type="Proteomes" id="UP001379444"/>
    </source>
</evidence>
<dbReference type="SUPFAM" id="SSF51215">
    <property type="entry name" value="Regulatory protein AraC"/>
    <property type="match status" value="1"/>
</dbReference>